<name>A0A699SI80_TANCI</name>
<gene>
    <name evidence="1" type="ORF">Tci_869140</name>
</gene>
<protein>
    <submittedName>
        <fullName evidence="1">Uncharacterized protein</fullName>
    </submittedName>
</protein>
<dbReference type="EMBL" id="BKCJ011164468">
    <property type="protein sequence ID" value="GFC97170.1"/>
    <property type="molecule type" value="Genomic_DNA"/>
</dbReference>
<dbReference type="AlphaFoldDB" id="A0A699SI80"/>
<proteinExistence type="predicted"/>
<reference evidence="1" key="1">
    <citation type="journal article" date="2019" name="Sci. Rep.">
        <title>Draft genome of Tanacetum cinerariifolium, the natural source of mosquito coil.</title>
        <authorList>
            <person name="Yamashiro T."/>
            <person name="Shiraishi A."/>
            <person name="Satake H."/>
            <person name="Nakayama K."/>
        </authorList>
    </citation>
    <scope>NUCLEOTIDE SEQUENCE</scope>
</reference>
<comment type="caution">
    <text evidence="1">The sequence shown here is derived from an EMBL/GenBank/DDBJ whole genome shotgun (WGS) entry which is preliminary data.</text>
</comment>
<accession>A0A699SI80</accession>
<evidence type="ECO:0000313" key="1">
    <source>
        <dbReference type="EMBL" id="GFC97170.1"/>
    </source>
</evidence>
<feature type="non-terminal residue" evidence="1">
    <location>
        <position position="123"/>
    </location>
</feature>
<sequence length="123" mass="14353">MRIEELKSANESLNLSVEELDKACAFAEATLRERDELVFAQCEKIRLLEEQSEPFYEVHSEFDSDIVLETQDNSEKDLILKLQTQVKENELNNLEKVYETKESVLLKDIDQMKSQISELVEKL</sequence>
<organism evidence="1">
    <name type="scientific">Tanacetum cinerariifolium</name>
    <name type="common">Dalmatian daisy</name>
    <name type="synonym">Chrysanthemum cinerariifolium</name>
    <dbReference type="NCBI Taxonomy" id="118510"/>
    <lineage>
        <taxon>Eukaryota</taxon>
        <taxon>Viridiplantae</taxon>
        <taxon>Streptophyta</taxon>
        <taxon>Embryophyta</taxon>
        <taxon>Tracheophyta</taxon>
        <taxon>Spermatophyta</taxon>
        <taxon>Magnoliopsida</taxon>
        <taxon>eudicotyledons</taxon>
        <taxon>Gunneridae</taxon>
        <taxon>Pentapetalae</taxon>
        <taxon>asterids</taxon>
        <taxon>campanulids</taxon>
        <taxon>Asterales</taxon>
        <taxon>Asteraceae</taxon>
        <taxon>Asteroideae</taxon>
        <taxon>Anthemideae</taxon>
        <taxon>Anthemidinae</taxon>
        <taxon>Tanacetum</taxon>
    </lineage>
</organism>